<keyword evidence="1" id="KW-1133">Transmembrane helix</keyword>
<feature type="transmembrane region" description="Helical" evidence="1">
    <location>
        <begin position="32"/>
        <end position="51"/>
    </location>
</feature>
<keyword evidence="1" id="KW-0812">Transmembrane</keyword>
<protein>
    <submittedName>
        <fullName evidence="2">Septum formation initiator family protein</fullName>
    </submittedName>
</protein>
<dbReference type="RefSeq" id="WP_330974180.1">
    <property type="nucleotide sequence ID" value="NZ_JAZGLY010000003.1"/>
</dbReference>
<dbReference type="EMBL" id="JAZGLY010000003">
    <property type="protein sequence ID" value="MEE6186770.1"/>
    <property type="molecule type" value="Genomic_DNA"/>
</dbReference>
<keyword evidence="1" id="KW-0472">Membrane</keyword>
<organism evidence="2 3">
    <name type="scientific">Niabella digestorum</name>
    <dbReference type="NCBI Taxonomy" id="3117701"/>
    <lineage>
        <taxon>Bacteria</taxon>
        <taxon>Pseudomonadati</taxon>
        <taxon>Bacteroidota</taxon>
        <taxon>Chitinophagia</taxon>
        <taxon>Chitinophagales</taxon>
        <taxon>Chitinophagaceae</taxon>
        <taxon>Niabella</taxon>
    </lineage>
</organism>
<dbReference type="Proteomes" id="UP001357452">
    <property type="component" value="Unassembled WGS sequence"/>
</dbReference>
<sequence length="127" mass="14922">MQEFVDFIAEKEPEIQQQAPAKKKALGKVSRFLTNKFFLATVGFLAIMLFLDKNDIFTTIERKRELNGLIQSKEYYTQELAELKKIKTDLENDPVVIEKLAREKYLMKRDNEDIFLTEDISKSQNKQ</sequence>
<evidence type="ECO:0000256" key="1">
    <source>
        <dbReference type="SAM" id="Phobius"/>
    </source>
</evidence>
<dbReference type="Pfam" id="PF04977">
    <property type="entry name" value="DivIC"/>
    <property type="match status" value="1"/>
</dbReference>
<proteinExistence type="predicted"/>
<keyword evidence="3" id="KW-1185">Reference proteome</keyword>
<name>A0ABU7RFJ5_9BACT</name>
<reference evidence="2 3" key="1">
    <citation type="submission" date="2024-01" db="EMBL/GenBank/DDBJ databases">
        <title>Niabella digestum sp. nov., isolated from waste digestion system.</title>
        <authorList>
            <person name="Zhang L."/>
        </authorList>
    </citation>
    <scope>NUCLEOTIDE SEQUENCE [LARGE SCALE GENOMIC DNA]</scope>
    <source>
        <strain evidence="2 3">A18</strain>
    </source>
</reference>
<comment type="caution">
    <text evidence="2">The sequence shown here is derived from an EMBL/GenBank/DDBJ whole genome shotgun (WGS) entry which is preliminary data.</text>
</comment>
<accession>A0ABU7RFJ5</accession>
<gene>
    <name evidence="2" type="ORF">V2H41_05730</name>
</gene>
<evidence type="ECO:0000313" key="3">
    <source>
        <dbReference type="Proteomes" id="UP001357452"/>
    </source>
</evidence>
<dbReference type="InterPro" id="IPR007060">
    <property type="entry name" value="FtsL/DivIC"/>
</dbReference>
<evidence type="ECO:0000313" key="2">
    <source>
        <dbReference type="EMBL" id="MEE6186770.1"/>
    </source>
</evidence>